<feature type="domain" description="ApeI dehydratase-like" evidence="1">
    <location>
        <begin position="17"/>
        <end position="90"/>
    </location>
</feature>
<dbReference type="RefSeq" id="WP_022040308.1">
    <property type="nucleotide sequence ID" value="NZ_JACSPP010000049.1"/>
</dbReference>
<sequence>MILRNNLYTVIRKEETSGGISYVIRLNPDHFIYEAHFPGEPVTPGVCILQLAQELLALEINEHLELKKIKNAKFTAVISPDQLTELTVAFPSIEIGKEEVACQCVISNIQLDLVYAKLSIICRKHERYEL</sequence>
<reference evidence="2 3" key="1">
    <citation type="submission" date="2020-08" db="EMBL/GenBank/DDBJ databases">
        <title>A Genomic Blueprint of the Chicken Gut Microbiome.</title>
        <authorList>
            <person name="Gilroy R."/>
            <person name="Ravi A."/>
            <person name="Getino M."/>
            <person name="Pursley I."/>
            <person name="Horton D.L."/>
            <person name="Alikhan N.-F."/>
            <person name="Baker D."/>
            <person name="Gharbi K."/>
            <person name="Hall N."/>
            <person name="Watson M."/>
            <person name="Adriaenssens E.M."/>
            <person name="Foster-Nyarko E."/>
            <person name="Jarju S."/>
            <person name="Secka A."/>
            <person name="Antonio M."/>
            <person name="Oren A."/>
            <person name="Chaudhuri R."/>
            <person name="La Ragione R.M."/>
            <person name="Hildebrand F."/>
            <person name="Pallen M.J."/>
        </authorList>
    </citation>
    <scope>NUCLEOTIDE SEQUENCE [LARGE SCALE GENOMIC DNA]</scope>
    <source>
        <strain evidence="2 3">Sa1CVN1</strain>
    </source>
</reference>
<dbReference type="Gene3D" id="3.10.129.10">
    <property type="entry name" value="Hotdog Thioesterase"/>
    <property type="match status" value="1"/>
</dbReference>
<dbReference type="InterPro" id="IPR029069">
    <property type="entry name" value="HotDog_dom_sf"/>
</dbReference>
<dbReference type="InterPro" id="IPR054545">
    <property type="entry name" value="ApeI-like"/>
</dbReference>
<organism evidence="2 3">
    <name type="scientific">Phocaeicola intestinalis</name>
    <dbReference type="NCBI Taxonomy" id="2762212"/>
    <lineage>
        <taxon>Bacteria</taxon>
        <taxon>Pseudomonadati</taxon>
        <taxon>Bacteroidota</taxon>
        <taxon>Bacteroidia</taxon>
        <taxon>Bacteroidales</taxon>
        <taxon>Bacteroidaceae</taxon>
        <taxon>Phocaeicola</taxon>
    </lineage>
</organism>
<keyword evidence="3" id="KW-1185">Reference proteome</keyword>
<comment type="caution">
    <text evidence="2">The sequence shown here is derived from an EMBL/GenBank/DDBJ whole genome shotgun (WGS) entry which is preliminary data.</text>
</comment>
<dbReference type="EMBL" id="JACSPP010000049">
    <property type="protein sequence ID" value="MBD8041378.1"/>
    <property type="molecule type" value="Genomic_DNA"/>
</dbReference>
<evidence type="ECO:0000313" key="3">
    <source>
        <dbReference type="Proteomes" id="UP000620874"/>
    </source>
</evidence>
<evidence type="ECO:0000313" key="2">
    <source>
        <dbReference type="EMBL" id="MBD8041378.1"/>
    </source>
</evidence>
<proteinExistence type="predicted"/>
<dbReference type="Pfam" id="PF22818">
    <property type="entry name" value="ApeI-like"/>
    <property type="match status" value="1"/>
</dbReference>
<evidence type="ECO:0000259" key="1">
    <source>
        <dbReference type="Pfam" id="PF22818"/>
    </source>
</evidence>
<dbReference type="Proteomes" id="UP000620874">
    <property type="component" value="Unassembled WGS sequence"/>
</dbReference>
<dbReference type="SUPFAM" id="SSF54637">
    <property type="entry name" value="Thioesterase/thiol ester dehydrase-isomerase"/>
    <property type="match status" value="1"/>
</dbReference>
<accession>A0ABR8YB35</accession>
<name>A0ABR8YB35_9BACT</name>
<protein>
    <submittedName>
        <fullName evidence="2">Beta-hydroxyacyl-ACP dehydratase</fullName>
    </submittedName>
</protein>
<gene>
    <name evidence="2" type="ORF">H9625_13205</name>
</gene>